<name>A0ABZ2XFH6_9RHOO</name>
<evidence type="ECO:0000256" key="1">
    <source>
        <dbReference type="SAM" id="Phobius"/>
    </source>
</evidence>
<keyword evidence="1" id="KW-0812">Transmembrane</keyword>
<keyword evidence="1" id="KW-1133">Transmembrane helix</keyword>
<reference evidence="2 3" key="1">
    <citation type="submission" date="2024-04" db="EMBL/GenBank/DDBJ databases">
        <title>Dissimilatory iodate-reducing microorganisms contribute to the enrichment of iodine in groundwater.</title>
        <authorList>
            <person name="Jiang Z."/>
        </authorList>
    </citation>
    <scope>NUCLEOTIDE SEQUENCE [LARGE SCALE GENOMIC DNA]</scope>
    <source>
        <strain evidence="2 3">NCP973</strain>
    </source>
</reference>
<evidence type="ECO:0000313" key="3">
    <source>
        <dbReference type="Proteomes" id="UP001479520"/>
    </source>
</evidence>
<gene>
    <name evidence="2" type="ORF">AADV58_13180</name>
</gene>
<accession>A0ABZ2XFH6</accession>
<feature type="transmembrane region" description="Helical" evidence="1">
    <location>
        <begin position="21"/>
        <end position="42"/>
    </location>
</feature>
<feature type="transmembrane region" description="Helical" evidence="1">
    <location>
        <begin position="62"/>
        <end position="86"/>
    </location>
</feature>
<evidence type="ECO:0000313" key="2">
    <source>
        <dbReference type="EMBL" id="WZJ20893.1"/>
    </source>
</evidence>
<organism evidence="2 3">
    <name type="scientific">Azonexus hydrophilus</name>
    <dbReference type="NCBI Taxonomy" id="418702"/>
    <lineage>
        <taxon>Bacteria</taxon>
        <taxon>Pseudomonadati</taxon>
        <taxon>Pseudomonadota</taxon>
        <taxon>Betaproteobacteria</taxon>
        <taxon>Rhodocyclales</taxon>
        <taxon>Azonexaceae</taxon>
        <taxon>Azonexus</taxon>
    </lineage>
</organism>
<dbReference type="EMBL" id="CP151406">
    <property type="protein sequence ID" value="WZJ20893.1"/>
    <property type="molecule type" value="Genomic_DNA"/>
</dbReference>
<protein>
    <submittedName>
        <fullName evidence="2">Uncharacterized protein</fullName>
    </submittedName>
</protein>
<dbReference type="RefSeq" id="WP_341743415.1">
    <property type="nucleotide sequence ID" value="NZ_CP151406.1"/>
</dbReference>
<proteinExistence type="predicted"/>
<sequence length="115" mass="12730">MKLFNRLPGFPRTPAGKERQVLRRLPAAFLFGTLLLTLPSLLVRVFAESADAMAVTTTDIYVASLIILHWTVVLTVGIAAFIVMVMKGPAYVADAYPLQEMETLEQSGKAHRQTR</sequence>
<keyword evidence="3" id="KW-1185">Reference proteome</keyword>
<keyword evidence="1" id="KW-0472">Membrane</keyword>
<dbReference type="Proteomes" id="UP001479520">
    <property type="component" value="Chromosome"/>
</dbReference>